<dbReference type="RefSeq" id="WP_089337499.1">
    <property type="nucleotide sequence ID" value="NZ_FZNO01000017.1"/>
</dbReference>
<sequence>MSDITFRVVDTSAIPEELAKAMQPIVLKWETAALQVAAAHDPQRPQKWPGGSVEELLDQRFKQFPAITKTRAESKADAVLTSARFSRRAERLLGVDIRSAITTPAVAPTVKFGGDELKRLADFNDKLAAAAKGARPDGDAGAITWDKLSLQFIRVACIDETNGLFGTEKGSDEISIGGALLDTDGRTNKVSPVDLGGSWDDGDVRDFKPPKSILGYSMRGGLTFPRNIFITLLLVERDGNGMQEIINKIVAKVAEEAKQSLTALLAGAVGAAVGGPVGALIGLAVGYAVDKIIDKILHLWDDVAFIPKTIEALIPSRQSMFRGSQTSSSSVVRFRGPGEYACRYQLQLSEMT</sequence>
<dbReference type="Proteomes" id="UP000198403">
    <property type="component" value="Unassembled WGS sequence"/>
</dbReference>
<organism evidence="2 3">
    <name type="scientific">Blastococcus mobilis</name>
    <dbReference type="NCBI Taxonomy" id="1938746"/>
    <lineage>
        <taxon>Bacteria</taxon>
        <taxon>Bacillati</taxon>
        <taxon>Actinomycetota</taxon>
        <taxon>Actinomycetes</taxon>
        <taxon>Geodermatophilales</taxon>
        <taxon>Geodermatophilaceae</taxon>
        <taxon>Blastococcus</taxon>
    </lineage>
</organism>
<dbReference type="EMBL" id="FZNO01000017">
    <property type="protein sequence ID" value="SNR66138.1"/>
    <property type="molecule type" value="Genomic_DNA"/>
</dbReference>
<evidence type="ECO:0000256" key="1">
    <source>
        <dbReference type="SAM" id="Phobius"/>
    </source>
</evidence>
<keyword evidence="1" id="KW-1133">Transmembrane helix</keyword>
<name>A0A238Y5N9_9ACTN</name>
<keyword evidence="3" id="KW-1185">Reference proteome</keyword>
<dbReference type="OrthoDB" id="3974825at2"/>
<proteinExistence type="predicted"/>
<keyword evidence="1" id="KW-0472">Membrane</keyword>
<evidence type="ECO:0000313" key="3">
    <source>
        <dbReference type="Proteomes" id="UP000198403"/>
    </source>
</evidence>
<protein>
    <submittedName>
        <fullName evidence="2">Uncharacterized protein</fullName>
    </submittedName>
</protein>
<gene>
    <name evidence="2" type="ORF">SAMN06272737_117113</name>
</gene>
<feature type="transmembrane region" description="Helical" evidence="1">
    <location>
        <begin position="263"/>
        <end position="289"/>
    </location>
</feature>
<reference evidence="2 3" key="1">
    <citation type="submission" date="2017-06" db="EMBL/GenBank/DDBJ databases">
        <authorList>
            <person name="Kim H.J."/>
            <person name="Triplett B.A."/>
        </authorList>
    </citation>
    <scope>NUCLEOTIDE SEQUENCE [LARGE SCALE GENOMIC DNA]</scope>
    <source>
        <strain evidence="2 3">DSM 44272</strain>
    </source>
</reference>
<keyword evidence="1" id="KW-0812">Transmembrane</keyword>
<accession>A0A238Y5N9</accession>
<dbReference type="AlphaFoldDB" id="A0A238Y5N9"/>
<evidence type="ECO:0000313" key="2">
    <source>
        <dbReference type="EMBL" id="SNR66138.1"/>
    </source>
</evidence>